<gene>
    <name evidence="4" type="ORF">Acy02nite_34920</name>
</gene>
<reference evidence="4" key="1">
    <citation type="submission" date="2021-01" db="EMBL/GenBank/DDBJ databases">
        <title>Whole genome shotgun sequence of Actinoplanes cyaneus NBRC 14990.</title>
        <authorList>
            <person name="Komaki H."/>
            <person name="Tamura T."/>
        </authorList>
    </citation>
    <scope>NUCLEOTIDE SEQUENCE</scope>
    <source>
        <strain evidence="4">NBRC 14990</strain>
    </source>
</reference>
<evidence type="ECO:0008006" key="6">
    <source>
        <dbReference type="Google" id="ProtNLM"/>
    </source>
</evidence>
<dbReference type="InterPro" id="IPR036366">
    <property type="entry name" value="PGBDSf"/>
</dbReference>
<evidence type="ECO:0000256" key="1">
    <source>
        <dbReference type="ARBA" id="ARBA00004196"/>
    </source>
</evidence>
<feature type="signal peptide" evidence="3">
    <location>
        <begin position="1"/>
        <end position="23"/>
    </location>
</feature>
<dbReference type="InterPro" id="IPR050465">
    <property type="entry name" value="UPF0194_transport"/>
</dbReference>
<keyword evidence="5" id="KW-1185">Reference proteome</keyword>
<accession>A0A919II88</accession>
<protein>
    <recommendedName>
        <fullName evidence="6">Peptidoglycan binding-like domain-containing protein</fullName>
    </recommendedName>
</protein>
<dbReference type="Gene3D" id="1.10.101.10">
    <property type="entry name" value="PGBD-like superfamily/PGBD"/>
    <property type="match status" value="1"/>
</dbReference>
<evidence type="ECO:0000256" key="2">
    <source>
        <dbReference type="ARBA" id="ARBA00023054"/>
    </source>
</evidence>
<dbReference type="GO" id="GO:0030313">
    <property type="term" value="C:cell envelope"/>
    <property type="evidence" value="ECO:0007669"/>
    <property type="project" value="UniProtKB-SubCell"/>
</dbReference>
<comment type="subcellular location">
    <subcellularLocation>
        <location evidence="1">Cell envelope</location>
    </subcellularLocation>
</comment>
<keyword evidence="3" id="KW-0732">Signal</keyword>
<comment type="caution">
    <text evidence="4">The sequence shown here is derived from an EMBL/GenBank/DDBJ whole genome shotgun (WGS) entry which is preliminary data.</text>
</comment>
<dbReference type="SUPFAM" id="SSF47090">
    <property type="entry name" value="PGBD-like"/>
    <property type="match status" value="1"/>
</dbReference>
<dbReference type="RefSeq" id="WP_203741790.1">
    <property type="nucleotide sequence ID" value="NZ_BAAAUC010000003.1"/>
</dbReference>
<dbReference type="AlphaFoldDB" id="A0A919II88"/>
<feature type="chain" id="PRO_5038012761" description="Peptidoglycan binding-like domain-containing protein" evidence="3">
    <location>
        <begin position="24"/>
        <end position="360"/>
    </location>
</feature>
<dbReference type="PANTHER" id="PTHR32347">
    <property type="entry name" value="EFFLUX SYSTEM COMPONENT YKNX-RELATED"/>
    <property type="match status" value="1"/>
</dbReference>
<organism evidence="4 5">
    <name type="scientific">Actinoplanes cyaneus</name>
    <dbReference type="NCBI Taxonomy" id="52696"/>
    <lineage>
        <taxon>Bacteria</taxon>
        <taxon>Bacillati</taxon>
        <taxon>Actinomycetota</taxon>
        <taxon>Actinomycetes</taxon>
        <taxon>Micromonosporales</taxon>
        <taxon>Micromonosporaceae</taxon>
        <taxon>Actinoplanes</taxon>
    </lineage>
</organism>
<keyword evidence="2" id="KW-0175">Coiled coil</keyword>
<dbReference type="Proteomes" id="UP000619479">
    <property type="component" value="Unassembled WGS sequence"/>
</dbReference>
<proteinExistence type="predicted"/>
<evidence type="ECO:0000313" key="5">
    <source>
        <dbReference type="Proteomes" id="UP000619479"/>
    </source>
</evidence>
<dbReference type="InterPro" id="IPR036365">
    <property type="entry name" value="PGBD-like_sf"/>
</dbReference>
<dbReference type="Gene3D" id="2.40.420.20">
    <property type="match status" value="1"/>
</dbReference>
<dbReference type="EMBL" id="BOMH01000027">
    <property type="protein sequence ID" value="GID65611.1"/>
    <property type="molecule type" value="Genomic_DNA"/>
</dbReference>
<evidence type="ECO:0000256" key="3">
    <source>
        <dbReference type="SAM" id="SignalP"/>
    </source>
</evidence>
<sequence>MSRRAAVLAVALTAPLAAGVTWAVHSEQPAPQPAAAGIATGTATAQRGTLTRTTQVSGELGWAGSYPIDHQGPPGILTASAAPGATVGRGRILYRVADHPARLLLGVVPAFRDFAYGMSDGPDVRQLERNLAAMGFDPYHRMTVDRHFSAATAAAIRRWEASWGRPWSQRTGRLAQGDVVFLPVPVRITAQASRVGAAVGPGTTVLTATSTARAVIARVDTSDLGSVHVGDQVGVALPDADPIPGRVSEIGQAASVPAGDGPQDPDANTATVPVTVAVRPPRGVTLGTAPVTVDITTRTRDDVLLVPIAALLARPGGGYQVRLTGGTVTRVEPGWFDESSGRVEILSGLAEGQTVEVPAT</sequence>
<evidence type="ECO:0000313" key="4">
    <source>
        <dbReference type="EMBL" id="GID65611.1"/>
    </source>
</evidence>
<name>A0A919II88_9ACTN</name>